<gene>
    <name evidence="1" type="ORF">GII30_20210</name>
</gene>
<proteinExistence type="predicted"/>
<protein>
    <submittedName>
        <fullName evidence="1">DUF1059 domain-containing protein</fullName>
    </submittedName>
</protein>
<organism evidence="1">
    <name type="scientific">Gordonia amarae</name>
    <dbReference type="NCBI Taxonomy" id="36821"/>
    <lineage>
        <taxon>Bacteria</taxon>
        <taxon>Bacillati</taxon>
        <taxon>Actinomycetota</taxon>
        <taxon>Actinomycetes</taxon>
        <taxon>Mycobacteriales</taxon>
        <taxon>Gordoniaceae</taxon>
        <taxon>Gordonia</taxon>
    </lineage>
</organism>
<accession>A0A857MP18</accession>
<dbReference type="RefSeq" id="WP_005190026.1">
    <property type="nucleotide sequence ID" value="NZ_CP045804.1"/>
</dbReference>
<evidence type="ECO:0000313" key="1">
    <source>
        <dbReference type="EMBL" id="QHN41177.1"/>
    </source>
</evidence>
<dbReference type="AlphaFoldDB" id="A0A857MP18"/>
<sequence>MARRLQCPCGEGFREETDDELVAKVQEHLAKEHPDHQYSRDEILFLAY</sequence>
<reference evidence="1" key="1">
    <citation type="journal article" date="2021" name="Nat. Microbiol.">
        <title>Cocultivation of an ultrasmall environmental parasitic bacterium with lytic ability against bacteria associated with wastewater foams.</title>
        <authorList>
            <person name="Batinovic S."/>
            <person name="Rose J.J.A."/>
            <person name="Ratcliffe J."/>
            <person name="Seviour R.J."/>
            <person name="Petrovski S."/>
        </authorList>
    </citation>
    <scope>NUCLEOTIDE SEQUENCE</scope>
    <source>
        <strain evidence="1">CON44</strain>
    </source>
</reference>
<dbReference type="EMBL" id="CP045810">
    <property type="protein sequence ID" value="QHN41177.1"/>
    <property type="molecule type" value="Genomic_DNA"/>
</dbReference>
<name>A0A857MP18_9ACTN</name>